<gene>
    <name evidence="7" type="ORF">J7I42_06190</name>
</gene>
<evidence type="ECO:0000256" key="4">
    <source>
        <dbReference type="ARBA" id="ARBA00022825"/>
    </source>
</evidence>
<name>A0ABS3YPM9_9BACT</name>
<feature type="domain" description="PDZ" evidence="5">
    <location>
        <begin position="248"/>
        <end position="326"/>
    </location>
</feature>
<dbReference type="Proteomes" id="UP000677244">
    <property type="component" value="Unassembled WGS sequence"/>
</dbReference>
<keyword evidence="2" id="KW-0645">Protease</keyword>
<evidence type="ECO:0000313" key="8">
    <source>
        <dbReference type="Proteomes" id="UP000677244"/>
    </source>
</evidence>
<protein>
    <submittedName>
        <fullName evidence="7">Carboxy terminal-processing peptidase</fullName>
        <ecNumber evidence="7">3.4.21.102</ecNumber>
    </submittedName>
</protein>
<dbReference type="Gene3D" id="3.90.226.10">
    <property type="entry name" value="2-enoyl-CoA Hydratase, Chain A, domain 1"/>
    <property type="match status" value="1"/>
</dbReference>
<dbReference type="SMART" id="SM00228">
    <property type="entry name" value="PDZ"/>
    <property type="match status" value="1"/>
</dbReference>
<keyword evidence="8" id="KW-1185">Reference proteome</keyword>
<dbReference type="InterPro" id="IPR029045">
    <property type="entry name" value="ClpP/crotonase-like_dom_sf"/>
</dbReference>
<evidence type="ECO:0000256" key="3">
    <source>
        <dbReference type="ARBA" id="ARBA00022801"/>
    </source>
</evidence>
<dbReference type="EMBL" id="JAGHKO010000001">
    <property type="protein sequence ID" value="MBO9199845.1"/>
    <property type="molecule type" value="Genomic_DNA"/>
</dbReference>
<evidence type="ECO:0000256" key="2">
    <source>
        <dbReference type="ARBA" id="ARBA00022670"/>
    </source>
</evidence>
<proteinExistence type="inferred from homology"/>
<sequence>MRIFLFLILIVTGWNVADAQSIQKAVTDAYVVSRMVEKFHIQPRPLDDERSAAIFNELMQQLDEQRIFFSQDDVKKLSAYRLQLDDQIKGKKSDFLQLLISSYKQRLLQADTMLDNICKTPFNFLLKEKYTVAEDTIYPATITAMHTKMYKLLKLTVMAGILEYNDLAYPSRSPTKRIVDSLEPTLRKKANVTFKRSVKRMLQSPQGIEFIIGNIYCQALAITYDPHTAYFSSDAKEDFESHLGKKPLEYGLTFSKDEDGHAQIDYLKPGSSAYQSGRLNKGDKVQSIQWEKKEPIDVADADVEEIERTLAASGGNTVNITVKKADGTTRQVALHKERIEEQEEEDEDKVKSFILQGDRKVGYISLPAFYSDWEGTLGINGCANDVAKEIIKMKKENIEGLMIDLRYNGGGSLKEAIELSGIFIDAGPVAQLKYKETPKPETLKDAVRGTIYDGPLLLLVNGFSASASEMVAAVMQDYHRALIVGSPTYGKATAQVVLPMDTTINLETYNGKTVASSYIKLTTSRLFRINGTTAQAHGVQPDINLPDLTDAVPGREVNEKYALPATTIEPNKYYKPLAQLPVAAADTVAKKEMAASAYFNYVQRYIEYAKQANVRKDISLLIEEAWQRKKAKEQQVESIKEPKEEKAIFKVVKPSTQKQREQDTEMDEEWKENLLTDAYVKIAYRVLGTMKQ</sequence>
<comment type="caution">
    <text evidence="7">The sequence shown here is derived from an EMBL/GenBank/DDBJ whole genome shotgun (WGS) entry which is preliminary data.</text>
</comment>
<dbReference type="InterPro" id="IPR004447">
    <property type="entry name" value="Peptidase_S41A"/>
</dbReference>
<dbReference type="Gene3D" id="2.30.42.10">
    <property type="match status" value="1"/>
</dbReference>
<feature type="domain" description="Tail specific protease" evidence="6">
    <location>
        <begin position="327"/>
        <end position="546"/>
    </location>
</feature>
<evidence type="ECO:0000256" key="1">
    <source>
        <dbReference type="ARBA" id="ARBA00009179"/>
    </source>
</evidence>
<dbReference type="PANTHER" id="PTHR32060:SF22">
    <property type="entry name" value="CARBOXYL-TERMINAL-PROCESSING PEPTIDASE 3, CHLOROPLASTIC"/>
    <property type="match status" value="1"/>
</dbReference>
<dbReference type="InterPro" id="IPR040573">
    <property type="entry name" value="TSP_N"/>
</dbReference>
<dbReference type="CDD" id="cd07560">
    <property type="entry name" value="Peptidase_S41_CPP"/>
    <property type="match status" value="1"/>
</dbReference>
<dbReference type="SUPFAM" id="SSF52096">
    <property type="entry name" value="ClpP/crotonase"/>
    <property type="match status" value="1"/>
</dbReference>
<keyword evidence="4" id="KW-0720">Serine protease</keyword>
<dbReference type="SMART" id="SM00245">
    <property type="entry name" value="TSPc"/>
    <property type="match status" value="1"/>
</dbReference>
<dbReference type="Pfam" id="PF03572">
    <property type="entry name" value="Peptidase_S41"/>
    <property type="match status" value="1"/>
</dbReference>
<dbReference type="PANTHER" id="PTHR32060">
    <property type="entry name" value="TAIL-SPECIFIC PROTEASE"/>
    <property type="match status" value="1"/>
</dbReference>
<organism evidence="7 8">
    <name type="scientific">Niastella soli</name>
    <dbReference type="NCBI Taxonomy" id="2821487"/>
    <lineage>
        <taxon>Bacteria</taxon>
        <taxon>Pseudomonadati</taxon>
        <taxon>Bacteroidota</taxon>
        <taxon>Chitinophagia</taxon>
        <taxon>Chitinophagales</taxon>
        <taxon>Chitinophagaceae</taxon>
        <taxon>Niastella</taxon>
    </lineage>
</organism>
<dbReference type="Pfam" id="PF17804">
    <property type="entry name" value="TSP_NTD"/>
    <property type="match status" value="1"/>
</dbReference>
<dbReference type="InterPro" id="IPR036034">
    <property type="entry name" value="PDZ_sf"/>
</dbReference>
<evidence type="ECO:0000259" key="5">
    <source>
        <dbReference type="SMART" id="SM00228"/>
    </source>
</evidence>
<dbReference type="InterPro" id="IPR001478">
    <property type="entry name" value="PDZ"/>
</dbReference>
<dbReference type="GO" id="GO:0004252">
    <property type="term" value="F:serine-type endopeptidase activity"/>
    <property type="evidence" value="ECO:0007669"/>
    <property type="project" value="UniProtKB-EC"/>
</dbReference>
<evidence type="ECO:0000313" key="7">
    <source>
        <dbReference type="EMBL" id="MBO9199845.1"/>
    </source>
</evidence>
<dbReference type="EC" id="3.4.21.102" evidence="7"/>
<dbReference type="InterPro" id="IPR005151">
    <property type="entry name" value="Tail-specific_protease"/>
</dbReference>
<dbReference type="Pfam" id="PF11818">
    <property type="entry name" value="DUF3340"/>
    <property type="match status" value="1"/>
</dbReference>
<comment type="similarity">
    <text evidence="1">Belongs to the peptidase S41A family.</text>
</comment>
<dbReference type="RefSeq" id="WP_209137899.1">
    <property type="nucleotide sequence ID" value="NZ_JAGHKO010000001.1"/>
</dbReference>
<dbReference type="InterPro" id="IPR020992">
    <property type="entry name" value="Tail_Prtase_C"/>
</dbReference>
<keyword evidence="3 7" id="KW-0378">Hydrolase</keyword>
<dbReference type="SUPFAM" id="SSF50156">
    <property type="entry name" value="PDZ domain-like"/>
    <property type="match status" value="1"/>
</dbReference>
<reference evidence="7 8" key="1">
    <citation type="submission" date="2021-03" db="EMBL/GenBank/DDBJ databases">
        <title>Assistant Professor.</title>
        <authorList>
            <person name="Huq M.A."/>
        </authorList>
    </citation>
    <scope>NUCLEOTIDE SEQUENCE [LARGE SCALE GENOMIC DNA]</scope>
    <source>
        <strain evidence="7 8">MAH-29</strain>
    </source>
</reference>
<accession>A0ABS3YPM9</accession>
<evidence type="ECO:0000259" key="6">
    <source>
        <dbReference type="SMART" id="SM00245"/>
    </source>
</evidence>